<proteinExistence type="predicted"/>
<gene>
    <name evidence="1" type="ORF">pEaSNUABM7_00180</name>
</gene>
<reference evidence="1" key="1">
    <citation type="submission" date="2021-06" db="EMBL/GenBank/DDBJ databases">
        <title>Complete genome sequence of Erwinia phage pEa_SNUABM_7.</title>
        <authorList>
            <person name="Kim S.G."/>
            <person name="Park S.C."/>
        </authorList>
    </citation>
    <scope>NUCLEOTIDE SEQUENCE</scope>
</reference>
<sequence length="415" mass="44299">MSLIKLNFDKEQTVKSESATKPQLANAAILFGKNAAVITKRLEELVKIKELDTSKLSTLLELLKDEDATQSLAKKAAGKTLVTAVRNLYKAKTLVATINALRAIKIKPAAGNAVAATTKRGVAATNAKSGKAAGSAASGVVVHTMEQFQTLFEPDDGDDVLSGKRIAKFSGLKKVPGSAIGGMADDGSSDSFYFYAPSPDGPNTAIIFGESADMKFSYKDLIGKGRFTVASVKFGEHIEEVVHGHPDNRKAKQLGTFNDFDKAFAAFVAGVQSTDGKGGAAKKGPYVLFPPVQPLGGDIAFAQVTPAKFEKFTQAQHNKIADQLTRATGGKYKFRAVHTDGMGQGPDWYYEATIEDHKCKTVAIQAPFSAFDGDINDWEITAQTMGGKFTGAKSVNKPTLLNMQYLITDAIKACK</sequence>
<name>A0AAE7WSC3_9CAUD</name>
<protein>
    <submittedName>
        <fullName evidence="1">Uncharacterized protein</fullName>
    </submittedName>
</protein>
<keyword evidence="2" id="KW-1185">Reference proteome</keyword>
<dbReference type="EMBL" id="MZ475896">
    <property type="protein sequence ID" value="QYW04848.1"/>
    <property type="molecule type" value="Genomic_DNA"/>
</dbReference>
<evidence type="ECO:0000313" key="1">
    <source>
        <dbReference type="EMBL" id="QYW04848.1"/>
    </source>
</evidence>
<dbReference type="Proteomes" id="UP000827609">
    <property type="component" value="Segment"/>
</dbReference>
<evidence type="ECO:0000313" key="2">
    <source>
        <dbReference type="Proteomes" id="UP000827609"/>
    </source>
</evidence>
<organism evidence="1 2">
    <name type="scientific">Erwinia phage pEa_SNUABM_7</name>
    <dbReference type="NCBI Taxonomy" id="2866695"/>
    <lineage>
        <taxon>Viruses</taxon>
        <taxon>Duplodnaviria</taxon>
        <taxon>Heunggongvirae</taxon>
        <taxon>Uroviricota</taxon>
        <taxon>Caudoviricetes</taxon>
        <taxon>Snuvirus</taxon>
        <taxon>Snuvirus SNUABM7</taxon>
    </lineage>
</organism>
<accession>A0AAE7WSC3</accession>